<keyword evidence="1" id="KW-0805">Transcription regulation</keyword>
<dbReference type="InterPro" id="IPR009057">
    <property type="entry name" value="Homeodomain-like_sf"/>
</dbReference>
<keyword evidence="2" id="KW-0238">DNA-binding</keyword>
<evidence type="ECO:0000313" key="7">
    <source>
        <dbReference type="EMBL" id="TQV89257.1"/>
    </source>
</evidence>
<keyword evidence="8" id="KW-1185">Reference proteome</keyword>
<comment type="caution">
    <text evidence="7">The sequence shown here is derived from an EMBL/GenBank/DDBJ whole genome shotgun (WGS) entry which is preliminary data.</text>
</comment>
<dbReference type="PROSITE" id="PS01124">
    <property type="entry name" value="HTH_ARAC_FAMILY_2"/>
    <property type="match status" value="1"/>
</dbReference>
<name>A0A545UIG9_9GAMM</name>
<dbReference type="SMART" id="SM00342">
    <property type="entry name" value="HTH_ARAC"/>
    <property type="match status" value="1"/>
</dbReference>
<proteinExistence type="predicted"/>
<protein>
    <submittedName>
        <fullName evidence="7">Helix-turn-helix domain-containing protein</fullName>
    </submittedName>
</protein>
<feature type="domain" description="Response regulatory" evidence="6">
    <location>
        <begin position="1"/>
        <end position="29"/>
    </location>
</feature>
<organism evidence="7 8">
    <name type="scientific">Aliikangiella coralliicola</name>
    <dbReference type="NCBI Taxonomy" id="2592383"/>
    <lineage>
        <taxon>Bacteria</taxon>
        <taxon>Pseudomonadati</taxon>
        <taxon>Pseudomonadota</taxon>
        <taxon>Gammaproteobacteria</taxon>
        <taxon>Oceanospirillales</taxon>
        <taxon>Pleioneaceae</taxon>
        <taxon>Aliikangiella</taxon>
    </lineage>
</organism>
<evidence type="ECO:0000256" key="2">
    <source>
        <dbReference type="ARBA" id="ARBA00023125"/>
    </source>
</evidence>
<dbReference type="Gene3D" id="6.10.250.690">
    <property type="match status" value="1"/>
</dbReference>
<dbReference type="Pfam" id="PF12833">
    <property type="entry name" value="HTH_18"/>
    <property type="match status" value="1"/>
</dbReference>
<dbReference type="GO" id="GO:0043565">
    <property type="term" value="F:sequence-specific DNA binding"/>
    <property type="evidence" value="ECO:0007669"/>
    <property type="project" value="InterPro"/>
</dbReference>
<dbReference type="Gene3D" id="1.10.10.60">
    <property type="entry name" value="Homeodomain-like"/>
    <property type="match status" value="2"/>
</dbReference>
<evidence type="ECO:0000259" key="6">
    <source>
        <dbReference type="PROSITE" id="PS50110"/>
    </source>
</evidence>
<dbReference type="PANTHER" id="PTHR43280">
    <property type="entry name" value="ARAC-FAMILY TRANSCRIPTIONAL REGULATOR"/>
    <property type="match status" value="1"/>
</dbReference>
<dbReference type="PROSITE" id="PS50110">
    <property type="entry name" value="RESPONSE_REGULATORY"/>
    <property type="match status" value="1"/>
</dbReference>
<dbReference type="Proteomes" id="UP000315439">
    <property type="component" value="Unassembled WGS sequence"/>
</dbReference>
<dbReference type="SUPFAM" id="SSF52172">
    <property type="entry name" value="CheY-like"/>
    <property type="match status" value="1"/>
</dbReference>
<reference evidence="7 8" key="1">
    <citation type="submission" date="2019-07" db="EMBL/GenBank/DDBJ databases">
        <title>Draft genome for Aliikangiella sp. M105.</title>
        <authorList>
            <person name="Wang G."/>
        </authorList>
    </citation>
    <scope>NUCLEOTIDE SEQUENCE [LARGE SCALE GENOMIC DNA]</scope>
    <source>
        <strain evidence="7 8">M105</strain>
    </source>
</reference>
<sequence length="167" mass="19344">MKGWQENADEYLTKPFDVEELHIRVKNLLDIRSILKKRFAENLFQAKGTKTASKTVRSQELSDKFIQKLDEILEKHYTDCQLKVGDMAAKIAMSERQLFRKLKSVVDLSPTEYIRRFRLEKAKLLLEQGKPASFAYLEVGFSSQSYFSKCFKAQFGCLPSEYKAGID</sequence>
<evidence type="ECO:0000256" key="4">
    <source>
        <dbReference type="PROSITE-ProRule" id="PRU00169"/>
    </source>
</evidence>
<comment type="caution">
    <text evidence="4">Lacks conserved residue(s) required for the propagation of feature annotation.</text>
</comment>
<evidence type="ECO:0000256" key="3">
    <source>
        <dbReference type="ARBA" id="ARBA00023163"/>
    </source>
</evidence>
<dbReference type="EMBL" id="VIKS01000002">
    <property type="protein sequence ID" value="TQV89257.1"/>
    <property type="molecule type" value="Genomic_DNA"/>
</dbReference>
<dbReference type="GO" id="GO:0000160">
    <property type="term" value="P:phosphorelay signal transduction system"/>
    <property type="evidence" value="ECO:0007669"/>
    <property type="project" value="InterPro"/>
</dbReference>
<dbReference type="InterPro" id="IPR018060">
    <property type="entry name" value="HTH_AraC"/>
</dbReference>
<dbReference type="GO" id="GO:0003700">
    <property type="term" value="F:DNA-binding transcription factor activity"/>
    <property type="evidence" value="ECO:0007669"/>
    <property type="project" value="InterPro"/>
</dbReference>
<evidence type="ECO:0000259" key="5">
    <source>
        <dbReference type="PROSITE" id="PS01124"/>
    </source>
</evidence>
<dbReference type="PANTHER" id="PTHR43280:SF2">
    <property type="entry name" value="HTH-TYPE TRANSCRIPTIONAL REGULATOR EXSA"/>
    <property type="match status" value="1"/>
</dbReference>
<accession>A0A545UIG9</accession>
<feature type="domain" description="HTH araC/xylS-type" evidence="5">
    <location>
        <begin position="67"/>
        <end position="165"/>
    </location>
</feature>
<evidence type="ECO:0000256" key="1">
    <source>
        <dbReference type="ARBA" id="ARBA00023015"/>
    </source>
</evidence>
<dbReference type="InterPro" id="IPR011006">
    <property type="entry name" value="CheY-like_superfamily"/>
</dbReference>
<evidence type="ECO:0000313" key="8">
    <source>
        <dbReference type="Proteomes" id="UP000315439"/>
    </source>
</evidence>
<dbReference type="AlphaFoldDB" id="A0A545UIG9"/>
<dbReference type="InterPro" id="IPR001789">
    <property type="entry name" value="Sig_transdc_resp-reg_receiver"/>
</dbReference>
<dbReference type="SUPFAM" id="SSF46689">
    <property type="entry name" value="Homeodomain-like"/>
    <property type="match status" value="1"/>
</dbReference>
<dbReference type="OrthoDB" id="6188766at2"/>
<keyword evidence="3" id="KW-0804">Transcription</keyword>
<gene>
    <name evidence="7" type="ORF">FLL46_03765</name>
</gene>